<evidence type="ECO:0000313" key="4">
    <source>
        <dbReference type="Proteomes" id="UP000612282"/>
    </source>
</evidence>
<feature type="domain" description="Methyltransferase type 11" evidence="2">
    <location>
        <begin position="28"/>
        <end position="120"/>
    </location>
</feature>
<protein>
    <recommendedName>
        <fullName evidence="2">Methyltransferase type 11 domain-containing protein</fullName>
    </recommendedName>
</protein>
<dbReference type="Proteomes" id="UP000612282">
    <property type="component" value="Unassembled WGS sequence"/>
</dbReference>
<accession>A0ABQ3XT18</accession>
<dbReference type="InterPro" id="IPR013216">
    <property type="entry name" value="Methyltransf_11"/>
</dbReference>
<feature type="region of interest" description="Disordered" evidence="1">
    <location>
        <begin position="246"/>
        <end position="311"/>
    </location>
</feature>
<comment type="caution">
    <text evidence="3">The sequence shown here is derived from an EMBL/GenBank/DDBJ whole genome shotgun (WGS) entry which is preliminary data.</text>
</comment>
<keyword evidence="4" id="KW-1185">Reference proteome</keyword>
<gene>
    <name evidence="3" type="ORF">Aco03nite_100140</name>
</gene>
<evidence type="ECO:0000256" key="1">
    <source>
        <dbReference type="SAM" id="MobiDB-lite"/>
    </source>
</evidence>
<dbReference type="Gene3D" id="3.40.50.150">
    <property type="entry name" value="Vaccinia Virus protein VP39"/>
    <property type="match status" value="1"/>
</dbReference>
<evidence type="ECO:0000313" key="3">
    <source>
        <dbReference type="EMBL" id="GID61610.1"/>
    </source>
</evidence>
<dbReference type="InterPro" id="IPR029063">
    <property type="entry name" value="SAM-dependent_MTases_sf"/>
</dbReference>
<dbReference type="Pfam" id="PF08241">
    <property type="entry name" value="Methyltransf_11"/>
    <property type="match status" value="1"/>
</dbReference>
<sequence length="311" mass="33065">MIRLAAWLDPHTLADLDTTGIGPGARCLSLGAGAGTIAAALAEIVAPVGEVVAVDLDTSMLPTQPGITVVQHDLTTGLGHLADAPVQLVEARLLTQHLPNRRALLNAMIAATAPGGSILIAEVVNPRPYTLHAPALDDGNLVDLVLNVLGDAIEPDGADMEWGREGVHNTLAEAGAAVHTRWHAETWTGGSYPIQLLADGAFQKRDRLFAAGLTIDDLDRFTDLPHDPQLTVRSYEIAFTHARLPYDGATRDHPRRARGGRTRPAMTPRAVRQAGGIPAHPSGAQCAGPGLRTPSHFSRSRHGPRHGDRYR</sequence>
<proteinExistence type="predicted"/>
<name>A0ABQ3XT18_9ACTN</name>
<evidence type="ECO:0000259" key="2">
    <source>
        <dbReference type="Pfam" id="PF08241"/>
    </source>
</evidence>
<dbReference type="SUPFAM" id="SSF53335">
    <property type="entry name" value="S-adenosyl-L-methionine-dependent methyltransferases"/>
    <property type="match status" value="1"/>
</dbReference>
<dbReference type="EMBL" id="BOMG01000131">
    <property type="protein sequence ID" value="GID61610.1"/>
    <property type="molecule type" value="Genomic_DNA"/>
</dbReference>
<reference evidence="3 4" key="1">
    <citation type="submission" date="2021-01" db="EMBL/GenBank/DDBJ databases">
        <title>Whole genome shotgun sequence of Actinoplanes couchii NBRC 106145.</title>
        <authorList>
            <person name="Komaki H."/>
            <person name="Tamura T."/>
        </authorList>
    </citation>
    <scope>NUCLEOTIDE SEQUENCE [LARGE SCALE GENOMIC DNA]</scope>
    <source>
        <strain evidence="3 4">NBRC 106145</strain>
    </source>
</reference>
<organism evidence="3 4">
    <name type="scientific">Actinoplanes couchii</name>
    <dbReference type="NCBI Taxonomy" id="403638"/>
    <lineage>
        <taxon>Bacteria</taxon>
        <taxon>Bacillati</taxon>
        <taxon>Actinomycetota</taxon>
        <taxon>Actinomycetes</taxon>
        <taxon>Micromonosporales</taxon>
        <taxon>Micromonosporaceae</taxon>
        <taxon>Actinoplanes</taxon>
    </lineage>
</organism>